<name>A0A9X8QY03_9ACTN</name>
<reference evidence="2" key="1">
    <citation type="submission" date="2016-11" db="EMBL/GenBank/DDBJ databases">
        <authorList>
            <person name="Jaros S."/>
            <person name="Januszkiewicz K."/>
            <person name="Wedrychowicz H."/>
        </authorList>
    </citation>
    <scope>NUCLEOTIDE SEQUENCE [LARGE SCALE GENOMIC DNA]</scope>
    <source>
        <strain evidence="2">CGMCC 4.3555</strain>
    </source>
</reference>
<dbReference type="AlphaFoldDB" id="A0A9X8QY03"/>
<sequence>MIYGVGCGMTVHLPTVRDLGGFPEPMEDLGTGHRLSLLGADITPATVAVLDEPYAESRGLTNLHALAFRTSARPDRHAKAVAHLPSALSPIDKALLVLREWVDEVTWVTGAPLIAAAVISAYWSGSLCSALALMGVLLYGPVLTARLIELAHALHASVVPPTSRIAGAPRPTRSRHVGLIASSPTQPFIRLAGPWWMVLRRIVGHPTTFGKTER</sequence>
<evidence type="ECO:0000313" key="1">
    <source>
        <dbReference type="EMBL" id="SHM95018.1"/>
    </source>
</evidence>
<dbReference type="Proteomes" id="UP000184388">
    <property type="component" value="Unassembled WGS sequence"/>
</dbReference>
<evidence type="ECO:0000313" key="2">
    <source>
        <dbReference type="Proteomes" id="UP000184388"/>
    </source>
</evidence>
<accession>A0A9X8QY03</accession>
<comment type="caution">
    <text evidence="1">The sequence shown here is derived from an EMBL/GenBank/DDBJ whole genome shotgun (WGS) entry which is preliminary data.</text>
</comment>
<dbReference type="EMBL" id="FRBK01000016">
    <property type="protein sequence ID" value="SHM95018.1"/>
    <property type="molecule type" value="Genomic_DNA"/>
</dbReference>
<gene>
    <name evidence="1" type="ORF">SAMN05216268_116224</name>
</gene>
<organism evidence="1 2">
    <name type="scientific">Streptomyces yunnanensis</name>
    <dbReference type="NCBI Taxonomy" id="156453"/>
    <lineage>
        <taxon>Bacteria</taxon>
        <taxon>Bacillati</taxon>
        <taxon>Actinomycetota</taxon>
        <taxon>Actinomycetes</taxon>
        <taxon>Kitasatosporales</taxon>
        <taxon>Streptomycetaceae</taxon>
        <taxon>Streptomyces</taxon>
    </lineage>
</organism>
<protein>
    <submittedName>
        <fullName evidence="1">Uncharacterized protein</fullName>
    </submittedName>
</protein>
<proteinExistence type="predicted"/>
<dbReference type="RefSeq" id="WP_073447594.1">
    <property type="nucleotide sequence ID" value="NZ_FRBK01000016.1"/>
</dbReference>